<dbReference type="AlphaFoldDB" id="A0AAQ1Y5V4"/>
<dbReference type="Gene3D" id="1.10.4160.10">
    <property type="entry name" value="Hydantoin permease"/>
    <property type="match status" value="1"/>
</dbReference>
<feature type="compositionally biased region" description="Polar residues" evidence="8">
    <location>
        <begin position="1"/>
        <end position="11"/>
    </location>
</feature>
<keyword evidence="5 9" id="KW-1133">Transmembrane helix</keyword>
<dbReference type="PANTHER" id="PTHR31806">
    <property type="entry name" value="PURINE-CYTOSINE PERMEASE FCY2-RELATED"/>
    <property type="match status" value="1"/>
</dbReference>
<feature type="region of interest" description="Disordered" evidence="8">
    <location>
        <begin position="1"/>
        <end position="21"/>
    </location>
</feature>
<name>A0AAQ1Y5V4_PSEPU</name>
<evidence type="ECO:0000256" key="6">
    <source>
        <dbReference type="ARBA" id="ARBA00023136"/>
    </source>
</evidence>
<evidence type="ECO:0000256" key="5">
    <source>
        <dbReference type="ARBA" id="ARBA00022989"/>
    </source>
</evidence>
<feature type="transmembrane region" description="Helical" evidence="9">
    <location>
        <begin position="295"/>
        <end position="317"/>
    </location>
</feature>
<evidence type="ECO:0000256" key="2">
    <source>
        <dbReference type="ARBA" id="ARBA00008974"/>
    </source>
</evidence>
<evidence type="ECO:0000313" key="11">
    <source>
        <dbReference type="Proteomes" id="UP000076857"/>
    </source>
</evidence>
<comment type="similarity">
    <text evidence="2 7">Belongs to the purine-cytosine permease (2.A.39) family.</text>
</comment>
<evidence type="ECO:0000256" key="3">
    <source>
        <dbReference type="ARBA" id="ARBA00022448"/>
    </source>
</evidence>
<dbReference type="InterPro" id="IPR001248">
    <property type="entry name" value="Pur-cyt_permease"/>
</dbReference>
<feature type="transmembrane region" description="Helical" evidence="9">
    <location>
        <begin position="337"/>
        <end position="358"/>
    </location>
</feature>
<comment type="subcellular location">
    <subcellularLocation>
        <location evidence="1">Membrane</location>
        <topology evidence="1">Multi-pass membrane protein</topology>
    </subcellularLocation>
</comment>
<accession>A0AAQ1Y5V4</accession>
<evidence type="ECO:0000256" key="4">
    <source>
        <dbReference type="ARBA" id="ARBA00022692"/>
    </source>
</evidence>
<dbReference type="PANTHER" id="PTHR31806:SF1">
    <property type="entry name" value="PURINE-CYTOSINE PERMEASE FCY2-RELATED"/>
    <property type="match status" value="1"/>
</dbReference>
<feature type="transmembrane region" description="Helical" evidence="9">
    <location>
        <begin position="213"/>
        <end position="231"/>
    </location>
</feature>
<evidence type="ECO:0000256" key="1">
    <source>
        <dbReference type="ARBA" id="ARBA00004141"/>
    </source>
</evidence>
<feature type="transmembrane region" description="Helical" evidence="9">
    <location>
        <begin position="447"/>
        <end position="465"/>
    </location>
</feature>
<sequence length="487" mass="52703">MRMTSNGQSASVRPAIARGRSDGAERRSVDFVPVSERHGSVRHLGAVWIVANINLTAMATGVTTLALGGPLFWTLVATVCGSLFGTLFMALHSSQGPHLGLPQLVQSRAQFGFFGAAITVWVFALVNYFNYNVADAILAGSSLHFLLGIPTAWGFPIAVLFAGTLALYGYRWIHRVNRFLVVPLGLTIVVLTFAAVARSTIPAGVFEPGPVEWHAFATTFVIVAGFQLGWAPYVSDYSRYLAPSVSTRSSFLWTYLPSAISALWVIGLGSLLAAATPGATVIMAIAHGGDSLFPGGGHLAVALLFLGLLVVMALNAYGGSLTLISIVDCFRRVRPSLAMRAVTIVAMTLSVWVVAAMVGEDRFNVFYGNVLVFLAYLFTPWTAINLVDFYLVRKGCYSIRELFNPAGIYGRWGWQGNVAYLGALVVMVPFFVTAPYTGWIARQMGDIDLSMFIGLVAASAFYLLTSRTLDLGNERRLVEKEQQDSER</sequence>
<evidence type="ECO:0000256" key="7">
    <source>
        <dbReference type="PIRNR" id="PIRNR002744"/>
    </source>
</evidence>
<dbReference type="Proteomes" id="UP000076857">
    <property type="component" value="Chromosome"/>
</dbReference>
<feature type="transmembrane region" description="Helical" evidence="9">
    <location>
        <begin position="252"/>
        <end position="275"/>
    </location>
</feature>
<dbReference type="GO" id="GO:0022857">
    <property type="term" value="F:transmembrane transporter activity"/>
    <property type="evidence" value="ECO:0007669"/>
    <property type="project" value="InterPro"/>
</dbReference>
<proteinExistence type="inferred from homology"/>
<gene>
    <name evidence="10" type="ORF">A3L25_008930</name>
</gene>
<keyword evidence="6 7" id="KW-0472">Membrane</keyword>
<evidence type="ECO:0000313" key="10">
    <source>
        <dbReference type="EMBL" id="QJQ09541.1"/>
    </source>
</evidence>
<organism evidence="10 11">
    <name type="scientific">Pseudomonas putida</name>
    <name type="common">Arthrobacter siderocapsulatus</name>
    <dbReference type="NCBI Taxonomy" id="303"/>
    <lineage>
        <taxon>Bacteria</taxon>
        <taxon>Pseudomonadati</taxon>
        <taxon>Pseudomonadota</taxon>
        <taxon>Gammaproteobacteria</taxon>
        <taxon>Pseudomonadales</taxon>
        <taxon>Pseudomonadaceae</taxon>
        <taxon>Pseudomonas</taxon>
    </lineage>
</organism>
<dbReference type="RefSeq" id="WP_081238019.1">
    <property type="nucleotide sequence ID" value="NZ_CP050951.1"/>
</dbReference>
<reference evidence="10 11" key="2">
    <citation type="submission" date="2020-04" db="EMBL/GenBank/DDBJ databases">
        <title>Complete genome sequence of Pseudomonas putida strain JQ581.</title>
        <authorList>
            <person name="Mu Y."/>
        </authorList>
    </citation>
    <scope>NUCLEOTIDE SEQUENCE [LARGE SCALE GENOMIC DNA]</scope>
    <source>
        <strain evidence="10 11">JQ581</strain>
    </source>
</reference>
<feature type="transmembrane region" description="Helical" evidence="9">
    <location>
        <begin position="111"/>
        <end position="131"/>
    </location>
</feature>
<feature type="transmembrane region" description="Helical" evidence="9">
    <location>
        <begin position="418"/>
        <end position="441"/>
    </location>
</feature>
<evidence type="ECO:0000256" key="9">
    <source>
        <dbReference type="SAM" id="Phobius"/>
    </source>
</evidence>
<keyword evidence="3 7" id="KW-0813">Transport</keyword>
<reference evidence="10 11" key="1">
    <citation type="submission" date="2016-04" db="EMBL/GenBank/DDBJ databases">
        <authorList>
            <person name="Qiu J."/>
        </authorList>
    </citation>
    <scope>NUCLEOTIDE SEQUENCE [LARGE SCALE GENOMIC DNA]</scope>
    <source>
        <strain evidence="10 11">JQ581</strain>
    </source>
</reference>
<keyword evidence="4 9" id="KW-0812">Transmembrane</keyword>
<feature type="transmembrane region" description="Helical" evidence="9">
    <location>
        <begin position="370"/>
        <end position="392"/>
    </location>
</feature>
<evidence type="ECO:0000256" key="8">
    <source>
        <dbReference type="SAM" id="MobiDB-lite"/>
    </source>
</evidence>
<protein>
    <submittedName>
        <fullName evidence="10">Cytosine permease</fullName>
    </submittedName>
</protein>
<dbReference type="GO" id="GO:0005886">
    <property type="term" value="C:plasma membrane"/>
    <property type="evidence" value="ECO:0007669"/>
    <property type="project" value="TreeGrafter"/>
</dbReference>
<dbReference type="InterPro" id="IPR026030">
    <property type="entry name" value="Pur-cyt_permease_Fcy2/21/22"/>
</dbReference>
<feature type="transmembrane region" description="Helical" evidence="9">
    <location>
        <begin position="143"/>
        <end position="168"/>
    </location>
</feature>
<dbReference type="Pfam" id="PF02133">
    <property type="entry name" value="Transp_cyt_pur"/>
    <property type="match status" value="1"/>
</dbReference>
<feature type="transmembrane region" description="Helical" evidence="9">
    <location>
        <begin position="180"/>
        <end position="201"/>
    </location>
</feature>
<dbReference type="PIRSF" id="PIRSF002744">
    <property type="entry name" value="Pur-cyt_permease"/>
    <property type="match status" value="1"/>
</dbReference>
<feature type="transmembrane region" description="Helical" evidence="9">
    <location>
        <begin position="71"/>
        <end position="91"/>
    </location>
</feature>
<dbReference type="EMBL" id="CP050951">
    <property type="protein sequence ID" value="QJQ09541.1"/>
    <property type="molecule type" value="Genomic_DNA"/>
</dbReference>
<feature type="transmembrane region" description="Helical" evidence="9">
    <location>
        <begin position="45"/>
        <end position="65"/>
    </location>
</feature>